<keyword evidence="8" id="KW-1185">Reference proteome</keyword>
<keyword evidence="5" id="KW-0046">Antibiotic resistance</keyword>
<comment type="caution">
    <text evidence="7">The sequence shown here is derived from an EMBL/GenBank/DDBJ whole genome shotgun (WGS) entry which is preliminary data.</text>
</comment>
<reference evidence="7" key="1">
    <citation type="submission" date="2023-07" db="EMBL/GenBank/DDBJ databases">
        <title>Sequencing the genomes of 1000 actinobacteria strains.</title>
        <authorList>
            <person name="Klenk H.-P."/>
        </authorList>
    </citation>
    <scope>NUCLEOTIDE SEQUENCE</scope>
    <source>
        <strain evidence="7">DSM 44707</strain>
    </source>
</reference>
<dbReference type="InterPro" id="IPR003439">
    <property type="entry name" value="ABC_transporter-like_ATP-bd"/>
</dbReference>
<dbReference type="Proteomes" id="UP001183643">
    <property type="component" value="Unassembled WGS sequence"/>
</dbReference>
<sequence length="331" mass="36625">MENAIEAEGLRRTYRSRTGWLRPRTTEVHAVRGVDLTVGRGELFGLLGPNGAGKTTTIKMLNTLLIPSSGTARICGFDVERQTREVRRRIGYVFGGDRGLYERLSALDNLRYFAELYGVPAREQKRRIAELLELVKLTGRERERVEGYSRGMRQRLHIARGLLHSPEVIFLDEPSIGVDPVAARELRATVANLAATGTTVLLTTHYMAEADELCDRIAVISDGEIQALGTPAELRHRADGRRVLEIEAYGVPADALEDLQNLPGVREAAVEERGQVQVLTVQSDADVDVQQDVLRRLDGVRLGRVTSREPTLEDAYVAIIAAAGKREPVIV</sequence>
<evidence type="ECO:0000256" key="2">
    <source>
        <dbReference type="ARBA" id="ARBA00022448"/>
    </source>
</evidence>
<dbReference type="SMART" id="SM00382">
    <property type="entry name" value="AAA"/>
    <property type="match status" value="1"/>
</dbReference>
<dbReference type="EMBL" id="JAVDYB010000001">
    <property type="protein sequence ID" value="MDR7278661.1"/>
    <property type="molecule type" value="Genomic_DNA"/>
</dbReference>
<gene>
    <name evidence="7" type="ORF">J2S41_005439</name>
</gene>
<evidence type="ECO:0000313" key="7">
    <source>
        <dbReference type="EMBL" id="MDR7278661.1"/>
    </source>
</evidence>
<dbReference type="Pfam" id="PF00005">
    <property type="entry name" value="ABC_tran"/>
    <property type="match status" value="1"/>
</dbReference>
<proteinExistence type="predicted"/>
<keyword evidence="4 7" id="KW-0067">ATP-binding</keyword>
<dbReference type="GO" id="GO:0005524">
    <property type="term" value="F:ATP binding"/>
    <property type="evidence" value="ECO:0007669"/>
    <property type="project" value="UniProtKB-KW"/>
</dbReference>
<organism evidence="7 8">
    <name type="scientific">Catenuloplanes atrovinosus</name>
    <dbReference type="NCBI Taxonomy" id="137266"/>
    <lineage>
        <taxon>Bacteria</taxon>
        <taxon>Bacillati</taxon>
        <taxon>Actinomycetota</taxon>
        <taxon>Actinomycetes</taxon>
        <taxon>Micromonosporales</taxon>
        <taxon>Micromonosporaceae</taxon>
        <taxon>Catenuloplanes</taxon>
    </lineage>
</organism>
<dbReference type="PANTHER" id="PTHR42711">
    <property type="entry name" value="ABC TRANSPORTER ATP-BINDING PROTEIN"/>
    <property type="match status" value="1"/>
</dbReference>
<dbReference type="GO" id="GO:0046677">
    <property type="term" value="P:response to antibiotic"/>
    <property type="evidence" value="ECO:0007669"/>
    <property type="project" value="UniProtKB-KW"/>
</dbReference>
<dbReference type="PROSITE" id="PS50893">
    <property type="entry name" value="ABC_TRANSPORTER_2"/>
    <property type="match status" value="1"/>
</dbReference>
<comment type="subcellular location">
    <subcellularLocation>
        <location evidence="1">Cell membrane</location>
        <topology evidence="1">Peripheral membrane protein</topology>
    </subcellularLocation>
</comment>
<evidence type="ECO:0000256" key="3">
    <source>
        <dbReference type="ARBA" id="ARBA00022741"/>
    </source>
</evidence>
<dbReference type="SUPFAM" id="SSF52540">
    <property type="entry name" value="P-loop containing nucleoside triphosphate hydrolases"/>
    <property type="match status" value="1"/>
</dbReference>
<dbReference type="Gene3D" id="3.40.50.300">
    <property type="entry name" value="P-loop containing nucleotide triphosphate hydrolases"/>
    <property type="match status" value="1"/>
</dbReference>
<dbReference type="GO" id="GO:0016887">
    <property type="term" value="F:ATP hydrolysis activity"/>
    <property type="evidence" value="ECO:0007669"/>
    <property type="project" value="InterPro"/>
</dbReference>
<keyword evidence="2" id="KW-0813">Transport</keyword>
<evidence type="ECO:0000256" key="1">
    <source>
        <dbReference type="ARBA" id="ARBA00004202"/>
    </source>
</evidence>
<dbReference type="AlphaFoldDB" id="A0AAE3YVB4"/>
<keyword evidence="3" id="KW-0547">Nucleotide-binding</keyword>
<evidence type="ECO:0000313" key="8">
    <source>
        <dbReference type="Proteomes" id="UP001183643"/>
    </source>
</evidence>
<dbReference type="Pfam" id="PF13732">
    <property type="entry name" value="DrrA1-3_C"/>
    <property type="match status" value="1"/>
</dbReference>
<protein>
    <submittedName>
        <fullName evidence="7">ABC-2 type transport system ATP-binding protein</fullName>
    </submittedName>
</protein>
<name>A0AAE3YVB4_9ACTN</name>
<evidence type="ECO:0000259" key="6">
    <source>
        <dbReference type="PROSITE" id="PS50893"/>
    </source>
</evidence>
<dbReference type="InterPro" id="IPR027417">
    <property type="entry name" value="P-loop_NTPase"/>
</dbReference>
<dbReference type="PANTHER" id="PTHR42711:SF18">
    <property type="entry name" value="ABC TRANSPORTER, ATP-BINDING PROTEIN"/>
    <property type="match status" value="1"/>
</dbReference>
<dbReference type="InterPro" id="IPR025302">
    <property type="entry name" value="DrrA1/2-like_C"/>
</dbReference>
<evidence type="ECO:0000256" key="5">
    <source>
        <dbReference type="ARBA" id="ARBA00023251"/>
    </source>
</evidence>
<accession>A0AAE3YVB4</accession>
<dbReference type="GO" id="GO:0005886">
    <property type="term" value="C:plasma membrane"/>
    <property type="evidence" value="ECO:0007669"/>
    <property type="project" value="UniProtKB-SubCell"/>
</dbReference>
<dbReference type="RefSeq" id="WP_310371718.1">
    <property type="nucleotide sequence ID" value="NZ_JAVDYB010000001.1"/>
</dbReference>
<feature type="domain" description="ABC transporter" evidence="6">
    <location>
        <begin position="5"/>
        <end position="247"/>
    </location>
</feature>
<dbReference type="InterPro" id="IPR050763">
    <property type="entry name" value="ABC_transporter_ATP-binding"/>
</dbReference>
<dbReference type="InterPro" id="IPR003593">
    <property type="entry name" value="AAA+_ATPase"/>
</dbReference>
<evidence type="ECO:0000256" key="4">
    <source>
        <dbReference type="ARBA" id="ARBA00022840"/>
    </source>
</evidence>